<dbReference type="STRING" id="78410.A0A0P7B7L8"/>
<keyword evidence="1" id="KW-0479">Metal-binding</keyword>
<dbReference type="PANTHER" id="PTHR46910:SF25">
    <property type="entry name" value="ABC-TRANSPORTER-REGULATING TRANSCRIPTION FACTOR"/>
    <property type="match status" value="1"/>
</dbReference>
<dbReference type="InterPro" id="IPR007219">
    <property type="entry name" value="XnlR_reg_dom"/>
</dbReference>
<dbReference type="SMART" id="SM00066">
    <property type="entry name" value="GAL4"/>
    <property type="match status" value="1"/>
</dbReference>
<feature type="region of interest" description="Disordered" evidence="3">
    <location>
        <begin position="103"/>
        <end position="166"/>
    </location>
</feature>
<dbReference type="PROSITE" id="PS50048">
    <property type="entry name" value="ZN2_CY6_FUNGAL_2"/>
    <property type="match status" value="1"/>
</dbReference>
<sequence>MEGNSTSSSAAKPRGRIENVGPSLCPNSVPGYTPLAHQKQACLPCQSRKVKCDGNGSVCSQCSKRGLHCAYKQRRTRGLGKGKEHVRELEERLEKLEQFLRAQGGARGEDAGSDDARRESPQTTSDKNSPLPIGMPPPRVESPNAMPSTTTPQPPQTTKPPGFIRLPELSRLPRSTYMEMITRSSNTGGFPMKVFIPLHPQADLVGLVASTAEEVGDTYPLFTPGYVKALTDQVVNSSQDNPAYEPTLLAISSSLVAIGVQWKAENSSLAQLSPMMWSHFKNAFAMLPYLMTKGPSVLSFHALVLMAVFLQGSAEMRLATHLIASAVRVAQMAGFPIRNQGHSVPAELNLRAFWTMCTLDVEISNRLMILPTIDDHHLPLTLPSQQPLEPMTGSTEEQVRILSFQAGLATTRSKIHKKYLLHTNQPRVSLVDIEPLDRFEEQLELWAHSLPPDFKPLGIDHRSPKQLPLSIILLQSQYYHSRCTLSTLRAALQNVDPKHTTPLPADVSSARATIRLLSAISAEQEQFCCIW</sequence>
<dbReference type="GO" id="GO:0000981">
    <property type="term" value="F:DNA-binding transcription factor activity, RNA polymerase II-specific"/>
    <property type="evidence" value="ECO:0007669"/>
    <property type="project" value="InterPro"/>
</dbReference>
<evidence type="ECO:0000256" key="2">
    <source>
        <dbReference type="ARBA" id="ARBA00023242"/>
    </source>
</evidence>
<dbReference type="CDD" id="cd12148">
    <property type="entry name" value="fungal_TF_MHR"/>
    <property type="match status" value="1"/>
</dbReference>
<dbReference type="SUPFAM" id="SSF57701">
    <property type="entry name" value="Zn2/Cys6 DNA-binding domain"/>
    <property type="match status" value="1"/>
</dbReference>
<feature type="domain" description="Zn(2)-C6 fungal-type" evidence="4">
    <location>
        <begin position="41"/>
        <end position="71"/>
    </location>
</feature>
<dbReference type="GO" id="GO:0008270">
    <property type="term" value="F:zinc ion binding"/>
    <property type="evidence" value="ECO:0007669"/>
    <property type="project" value="InterPro"/>
</dbReference>
<dbReference type="CDD" id="cd00067">
    <property type="entry name" value="GAL4"/>
    <property type="match status" value="1"/>
</dbReference>
<evidence type="ECO:0000256" key="1">
    <source>
        <dbReference type="ARBA" id="ARBA00022723"/>
    </source>
</evidence>
<dbReference type="PANTHER" id="PTHR46910">
    <property type="entry name" value="TRANSCRIPTION FACTOR PDR1"/>
    <property type="match status" value="1"/>
</dbReference>
<dbReference type="InterPro" id="IPR050987">
    <property type="entry name" value="AtrR-like"/>
</dbReference>
<dbReference type="GO" id="GO:0003677">
    <property type="term" value="F:DNA binding"/>
    <property type="evidence" value="ECO:0007669"/>
    <property type="project" value="InterPro"/>
</dbReference>
<organism evidence="5 6">
    <name type="scientific">Neonectria ditissima</name>
    <dbReference type="NCBI Taxonomy" id="78410"/>
    <lineage>
        <taxon>Eukaryota</taxon>
        <taxon>Fungi</taxon>
        <taxon>Dikarya</taxon>
        <taxon>Ascomycota</taxon>
        <taxon>Pezizomycotina</taxon>
        <taxon>Sordariomycetes</taxon>
        <taxon>Hypocreomycetidae</taxon>
        <taxon>Hypocreales</taxon>
        <taxon>Nectriaceae</taxon>
        <taxon>Neonectria</taxon>
    </lineage>
</organism>
<accession>A0A0P7B7L8</accession>
<name>A0A0P7B7L8_9HYPO</name>
<dbReference type="InterPro" id="IPR001138">
    <property type="entry name" value="Zn2Cys6_DnaBD"/>
</dbReference>
<comment type="caution">
    <text evidence="5">The sequence shown here is derived from an EMBL/GenBank/DDBJ whole genome shotgun (WGS) entry which is preliminary data.</text>
</comment>
<evidence type="ECO:0000259" key="4">
    <source>
        <dbReference type="PROSITE" id="PS50048"/>
    </source>
</evidence>
<protein>
    <recommendedName>
        <fullName evidence="4">Zn(2)-C6 fungal-type domain-containing protein</fullName>
    </recommendedName>
</protein>
<feature type="compositionally biased region" description="Polar residues" evidence="3">
    <location>
        <begin position="1"/>
        <end position="10"/>
    </location>
</feature>
<dbReference type="Pfam" id="PF00172">
    <property type="entry name" value="Zn_clus"/>
    <property type="match status" value="1"/>
</dbReference>
<evidence type="ECO:0000256" key="3">
    <source>
        <dbReference type="SAM" id="MobiDB-lite"/>
    </source>
</evidence>
<evidence type="ECO:0000313" key="6">
    <source>
        <dbReference type="Proteomes" id="UP000050424"/>
    </source>
</evidence>
<evidence type="ECO:0000313" key="5">
    <source>
        <dbReference type="EMBL" id="KPM37933.1"/>
    </source>
</evidence>
<dbReference type="Gene3D" id="4.10.240.10">
    <property type="entry name" value="Zn(2)-C6 fungal-type DNA-binding domain"/>
    <property type="match status" value="1"/>
</dbReference>
<dbReference type="OrthoDB" id="3266505at2759"/>
<keyword evidence="2" id="KW-0539">Nucleus</keyword>
<gene>
    <name evidence="5" type="ORF">AK830_g8620</name>
</gene>
<dbReference type="Pfam" id="PF04082">
    <property type="entry name" value="Fungal_trans"/>
    <property type="match status" value="1"/>
</dbReference>
<dbReference type="EMBL" id="LKCW01000149">
    <property type="protein sequence ID" value="KPM37933.1"/>
    <property type="molecule type" value="Genomic_DNA"/>
</dbReference>
<dbReference type="AlphaFoldDB" id="A0A0P7B7L8"/>
<proteinExistence type="predicted"/>
<reference evidence="5 6" key="1">
    <citation type="submission" date="2015-09" db="EMBL/GenBank/DDBJ databases">
        <title>Draft genome of a European isolate of the apple canker pathogen Neonectria ditissima.</title>
        <authorList>
            <person name="Gomez-Cortecero A."/>
            <person name="Harrison R.J."/>
            <person name="Armitage A.D."/>
        </authorList>
    </citation>
    <scope>NUCLEOTIDE SEQUENCE [LARGE SCALE GENOMIC DNA]</scope>
    <source>
        <strain evidence="5 6">R09/05</strain>
    </source>
</reference>
<dbReference type="GO" id="GO:0006351">
    <property type="term" value="P:DNA-templated transcription"/>
    <property type="evidence" value="ECO:0007669"/>
    <property type="project" value="InterPro"/>
</dbReference>
<dbReference type="InterPro" id="IPR036864">
    <property type="entry name" value="Zn2-C6_fun-type_DNA-bd_sf"/>
</dbReference>
<feature type="region of interest" description="Disordered" evidence="3">
    <location>
        <begin position="1"/>
        <end position="24"/>
    </location>
</feature>
<keyword evidence="6" id="KW-1185">Reference proteome</keyword>
<feature type="compositionally biased region" description="Basic and acidic residues" evidence="3">
    <location>
        <begin position="107"/>
        <end position="120"/>
    </location>
</feature>
<dbReference type="Proteomes" id="UP000050424">
    <property type="component" value="Unassembled WGS sequence"/>
</dbReference>